<comment type="subcellular location">
    <subcellularLocation>
        <location evidence="2">Cell membrane</location>
    </subcellularLocation>
    <subcellularLocation>
        <location evidence="1">Membrane</location>
        <topology evidence="1">Single-pass membrane protein</topology>
    </subcellularLocation>
</comment>
<dbReference type="GO" id="GO:0008360">
    <property type="term" value="P:regulation of cell shape"/>
    <property type="evidence" value="ECO:0007669"/>
    <property type="project" value="UniProtKB-KW"/>
</dbReference>
<dbReference type="GO" id="GO:0008658">
    <property type="term" value="F:penicillin binding"/>
    <property type="evidence" value="ECO:0007669"/>
    <property type="project" value="InterPro"/>
</dbReference>
<evidence type="ECO:0000259" key="11">
    <source>
        <dbReference type="Pfam" id="PF00905"/>
    </source>
</evidence>
<dbReference type="InterPro" id="IPR005311">
    <property type="entry name" value="PBP_dimer"/>
</dbReference>
<comment type="caution">
    <text evidence="13">The sequence shown here is derived from an EMBL/GenBank/DDBJ whole genome shotgun (WGS) entry which is preliminary data.</text>
</comment>
<evidence type="ECO:0000256" key="9">
    <source>
        <dbReference type="ARBA" id="ARBA00023316"/>
    </source>
</evidence>
<dbReference type="InterPro" id="IPR036138">
    <property type="entry name" value="PBP_dimer_sf"/>
</dbReference>
<evidence type="ECO:0000256" key="10">
    <source>
        <dbReference type="SAM" id="MobiDB-lite"/>
    </source>
</evidence>
<protein>
    <submittedName>
        <fullName evidence="13">Penicillin-binding protein</fullName>
    </submittedName>
</protein>
<keyword evidence="9" id="KW-0961">Cell wall biogenesis/degradation</keyword>
<gene>
    <name evidence="13" type="ORF">ETP66_00390</name>
</gene>
<dbReference type="Proteomes" id="UP000292858">
    <property type="component" value="Unassembled WGS sequence"/>
</dbReference>
<dbReference type="GO" id="GO:0005886">
    <property type="term" value="C:plasma membrane"/>
    <property type="evidence" value="ECO:0007669"/>
    <property type="project" value="UniProtKB-SubCell"/>
</dbReference>
<keyword evidence="6" id="KW-0573">Peptidoglycan synthesis</keyword>
<evidence type="ECO:0000313" key="14">
    <source>
        <dbReference type="Proteomes" id="UP000292858"/>
    </source>
</evidence>
<keyword evidence="3" id="KW-1003">Cell membrane</keyword>
<dbReference type="Gene3D" id="3.90.1310.10">
    <property type="entry name" value="Penicillin-binding protein 2a (Domain 2)"/>
    <property type="match status" value="1"/>
</dbReference>
<dbReference type="SUPFAM" id="SSF56519">
    <property type="entry name" value="Penicillin binding protein dimerisation domain"/>
    <property type="match status" value="1"/>
</dbReference>
<keyword evidence="7" id="KW-1133">Transmembrane helix</keyword>
<dbReference type="GO" id="GO:0009252">
    <property type="term" value="P:peptidoglycan biosynthetic process"/>
    <property type="evidence" value="ECO:0007669"/>
    <property type="project" value="UniProtKB-KW"/>
</dbReference>
<feature type="domain" description="Penicillin-binding protein transpeptidase" evidence="11">
    <location>
        <begin position="250"/>
        <end position="570"/>
    </location>
</feature>
<reference evidence="13 14" key="1">
    <citation type="submission" date="2019-02" db="EMBL/GenBank/DDBJ databases">
        <title>Thermus sp. a novel from hot spring.</title>
        <authorList>
            <person name="Zhao Z."/>
        </authorList>
    </citation>
    <scope>NUCLEOTIDE SEQUENCE [LARGE SCALE GENOMIC DNA]</scope>
    <source>
        <strain evidence="13 14">CFH 72773T</strain>
    </source>
</reference>
<dbReference type="GO" id="GO:0071555">
    <property type="term" value="P:cell wall organization"/>
    <property type="evidence" value="ECO:0007669"/>
    <property type="project" value="UniProtKB-KW"/>
</dbReference>
<name>A0A4Q9B6I1_9DEIN</name>
<evidence type="ECO:0000259" key="12">
    <source>
        <dbReference type="Pfam" id="PF03717"/>
    </source>
</evidence>
<dbReference type="InterPro" id="IPR012338">
    <property type="entry name" value="Beta-lactam/transpept-like"/>
</dbReference>
<keyword evidence="8" id="KW-0472">Membrane</keyword>
<keyword evidence="14" id="KW-1185">Reference proteome</keyword>
<evidence type="ECO:0000256" key="7">
    <source>
        <dbReference type="ARBA" id="ARBA00022989"/>
    </source>
</evidence>
<dbReference type="RefSeq" id="WP_130839546.1">
    <property type="nucleotide sequence ID" value="NZ_SIJL01000001.1"/>
</dbReference>
<organism evidence="13 14">
    <name type="scientific">Thermus thermamylovorans</name>
    <dbReference type="NCBI Taxonomy" id="2509362"/>
    <lineage>
        <taxon>Bacteria</taxon>
        <taxon>Thermotogati</taxon>
        <taxon>Deinococcota</taxon>
        <taxon>Deinococci</taxon>
        <taxon>Thermales</taxon>
        <taxon>Thermaceae</taxon>
        <taxon>Thermus</taxon>
    </lineage>
</organism>
<evidence type="ECO:0000256" key="1">
    <source>
        <dbReference type="ARBA" id="ARBA00004167"/>
    </source>
</evidence>
<dbReference type="Pfam" id="PF03717">
    <property type="entry name" value="PBP_dimer"/>
    <property type="match status" value="1"/>
</dbReference>
<feature type="domain" description="Penicillin-binding protein dimerisation" evidence="12">
    <location>
        <begin position="100"/>
        <end position="199"/>
    </location>
</feature>
<evidence type="ECO:0000256" key="5">
    <source>
        <dbReference type="ARBA" id="ARBA00022960"/>
    </source>
</evidence>
<evidence type="ECO:0000256" key="3">
    <source>
        <dbReference type="ARBA" id="ARBA00022475"/>
    </source>
</evidence>
<keyword evidence="4" id="KW-0812">Transmembrane</keyword>
<keyword evidence="5" id="KW-0133">Cell shape</keyword>
<dbReference type="Gene3D" id="3.40.710.10">
    <property type="entry name" value="DD-peptidase/beta-lactamase superfamily"/>
    <property type="match status" value="1"/>
</dbReference>
<dbReference type="AlphaFoldDB" id="A0A4Q9B6I1"/>
<dbReference type="PANTHER" id="PTHR30627:SF2">
    <property type="entry name" value="PEPTIDOGLYCAN D,D-TRANSPEPTIDASE MRDA"/>
    <property type="match status" value="1"/>
</dbReference>
<accession>A0A4Q9B6I1</accession>
<dbReference type="InterPro" id="IPR050515">
    <property type="entry name" value="Beta-lactam/transpept"/>
</dbReference>
<evidence type="ECO:0000256" key="4">
    <source>
        <dbReference type="ARBA" id="ARBA00022692"/>
    </source>
</evidence>
<dbReference type="PANTHER" id="PTHR30627">
    <property type="entry name" value="PEPTIDOGLYCAN D,D-TRANSPEPTIDASE"/>
    <property type="match status" value="1"/>
</dbReference>
<evidence type="ECO:0000313" key="13">
    <source>
        <dbReference type="EMBL" id="TBH21735.1"/>
    </source>
</evidence>
<evidence type="ECO:0000256" key="8">
    <source>
        <dbReference type="ARBA" id="ARBA00023136"/>
    </source>
</evidence>
<dbReference type="OrthoDB" id="9804124at2"/>
<dbReference type="Pfam" id="PF00905">
    <property type="entry name" value="Transpeptidase"/>
    <property type="match status" value="1"/>
</dbReference>
<evidence type="ECO:0000256" key="6">
    <source>
        <dbReference type="ARBA" id="ARBA00022984"/>
    </source>
</evidence>
<feature type="region of interest" description="Disordered" evidence="10">
    <location>
        <begin position="505"/>
        <end position="524"/>
    </location>
</feature>
<dbReference type="SUPFAM" id="SSF56601">
    <property type="entry name" value="beta-lactamase/transpeptidase-like"/>
    <property type="match status" value="1"/>
</dbReference>
<evidence type="ECO:0000256" key="2">
    <source>
        <dbReference type="ARBA" id="ARBA00004236"/>
    </source>
</evidence>
<dbReference type="GO" id="GO:0071972">
    <property type="term" value="F:peptidoglycan L,D-transpeptidase activity"/>
    <property type="evidence" value="ECO:0007669"/>
    <property type="project" value="TreeGrafter"/>
</dbReference>
<dbReference type="EMBL" id="SIJL01000001">
    <property type="protein sequence ID" value="TBH21735.1"/>
    <property type="molecule type" value="Genomic_DNA"/>
</dbReference>
<proteinExistence type="predicted"/>
<sequence length="583" mass="64030">MTGRLYALLLFLLLSLGLLGLRAYQLQVLEHERYALRSQGNHLKAEGIPAPRGRILDRKGRVIAEDRLVVDLVYQGGEVAFPERLLPLLGLEALPPAEGPTVLRAGVPEDLLPTLAELTAGQTNLRLSERIERHYPNPLSGPVLGYVLQANPQQVAQGYHPEEQAGQAGLEAALEPHLRGRRGVRTVEVNVRGERLRETVLEEPTPGQDVVLTLDLELQRAAERALEEALADINEGRRRNGLPPLRRVRGAIVALDPRTGEVLAMASAPSFDPGLFARRPVPREVQALLQDPDLPLLNRAVQPYIPGSVFKLASSYALLEEGYVGPTTAFRCPAALVYGGQTRRNWARWDMGPMRVQEAIAWSCNTWYYQAVAQDPLGVVDRLAQRARLLGLGEPSGLEIPERIGLLPTRAWKQEALREPWYPGETLSVAIGQGPILVTPVQVARMLATIANGGEKPTLRLVKRVGDQETRPRLESVPGRHWTVLQEGLRRTVREGTARHVLGNFPVPTGGKTGTAETPGKRPGTEHAWYMGYGPAEPGTPYPPLVVVAFFENGGEGSRVALPAVRKVMEAYWRVGSEEGRSR</sequence>
<dbReference type="InterPro" id="IPR001460">
    <property type="entry name" value="PCN-bd_Tpept"/>
</dbReference>